<dbReference type="RefSeq" id="WP_088818184.1">
    <property type="nucleotide sequence ID" value="NZ_FYEZ01000001.1"/>
</dbReference>
<evidence type="ECO:0000313" key="3">
    <source>
        <dbReference type="Proteomes" id="UP000198122"/>
    </source>
</evidence>
<evidence type="ECO:0000256" key="1">
    <source>
        <dbReference type="SAM" id="SignalP"/>
    </source>
</evidence>
<evidence type="ECO:0008006" key="4">
    <source>
        <dbReference type="Google" id="ProtNLM"/>
    </source>
</evidence>
<keyword evidence="1" id="KW-0732">Signal</keyword>
<sequence>MRSTRTTRTIALLTSGLVAVGTLTACGGADPLTEEDAKEALLSEEDFPLDGFKRGTVEGGVADDETMDTSELKSALQMFGEVDGDCEKALDEMAEFKASDILQEGASAEYTKDDTAANLVIGSAEDGDKLVDMMTKLGKSCDSMETSEGGMTLKLDFEEIDENDFRGTLMSMDAMGQKFDVTMGAREVGDNVVAVVGNGVSKEDVTKVAEEQAKKIEDR</sequence>
<dbReference type="PROSITE" id="PS51257">
    <property type="entry name" value="PROKAR_LIPOPROTEIN"/>
    <property type="match status" value="1"/>
</dbReference>
<feature type="chain" id="PRO_5039642087" description="Lipoprotein" evidence="1">
    <location>
        <begin position="26"/>
        <end position="219"/>
    </location>
</feature>
<proteinExistence type="predicted"/>
<reference evidence="2 3" key="1">
    <citation type="submission" date="2017-06" db="EMBL/GenBank/DDBJ databases">
        <authorList>
            <person name="Kim H.J."/>
            <person name="Triplett B.A."/>
        </authorList>
    </citation>
    <scope>NUCLEOTIDE SEQUENCE [LARGE SCALE GENOMIC DNA]</scope>
    <source>
        <strain evidence="2 3">DSM 22179</strain>
    </source>
</reference>
<name>A0A212THI8_9MICO</name>
<gene>
    <name evidence="2" type="ORF">SAMN05445756_1332</name>
</gene>
<organism evidence="2 3">
    <name type="scientific">Kytococcus aerolatus</name>
    <dbReference type="NCBI Taxonomy" id="592308"/>
    <lineage>
        <taxon>Bacteria</taxon>
        <taxon>Bacillati</taxon>
        <taxon>Actinomycetota</taxon>
        <taxon>Actinomycetes</taxon>
        <taxon>Micrococcales</taxon>
        <taxon>Kytococcaceae</taxon>
        <taxon>Kytococcus</taxon>
    </lineage>
</organism>
<dbReference type="Proteomes" id="UP000198122">
    <property type="component" value="Unassembled WGS sequence"/>
</dbReference>
<feature type="signal peptide" evidence="1">
    <location>
        <begin position="1"/>
        <end position="25"/>
    </location>
</feature>
<dbReference type="OrthoDB" id="5149721at2"/>
<keyword evidence="3" id="KW-1185">Reference proteome</keyword>
<protein>
    <recommendedName>
        <fullName evidence="4">Lipoprotein</fullName>
    </recommendedName>
</protein>
<evidence type="ECO:0000313" key="2">
    <source>
        <dbReference type="EMBL" id="SNC65453.1"/>
    </source>
</evidence>
<dbReference type="AlphaFoldDB" id="A0A212THI8"/>
<accession>A0A212THI8</accession>
<dbReference type="EMBL" id="FYEZ01000001">
    <property type="protein sequence ID" value="SNC65453.1"/>
    <property type="molecule type" value="Genomic_DNA"/>
</dbReference>